<accession>A0ACB8IZI7</accession>
<dbReference type="EMBL" id="CM039176">
    <property type="protein sequence ID" value="KAH9710979.1"/>
    <property type="molecule type" value="Genomic_DNA"/>
</dbReference>
<comment type="caution">
    <text evidence="1">The sequence shown here is derived from an EMBL/GenBank/DDBJ whole genome shotgun (WGS) entry which is preliminary data.</text>
</comment>
<organism evidence="1 2">
    <name type="scientific">Citrus sinensis</name>
    <name type="common">Sweet orange</name>
    <name type="synonym">Citrus aurantium var. sinensis</name>
    <dbReference type="NCBI Taxonomy" id="2711"/>
    <lineage>
        <taxon>Eukaryota</taxon>
        <taxon>Viridiplantae</taxon>
        <taxon>Streptophyta</taxon>
        <taxon>Embryophyta</taxon>
        <taxon>Tracheophyta</taxon>
        <taxon>Spermatophyta</taxon>
        <taxon>Magnoliopsida</taxon>
        <taxon>eudicotyledons</taxon>
        <taxon>Gunneridae</taxon>
        <taxon>Pentapetalae</taxon>
        <taxon>rosids</taxon>
        <taxon>malvids</taxon>
        <taxon>Sapindales</taxon>
        <taxon>Rutaceae</taxon>
        <taxon>Aurantioideae</taxon>
        <taxon>Citrus</taxon>
    </lineage>
</organism>
<keyword evidence="2" id="KW-1185">Reference proteome</keyword>
<reference evidence="2" key="1">
    <citation type="journal article" date="2023" name="Hortic. Res.">
        <title>A chromosome-level phased genome enabling allele-level studies in sweet orange: a case study on citrus Huanglongbing tolerance.</title>
        <authorList>
            <person name="Wu B."/>
            <person name="Yu Q."/>
            <person name="Deng Z."/>
            <person name="Duan Y."/>
            <person name="Luo F."/>
            <person name="Gmitter F. Jr."/>
        </authorList>
    </citation>
    <scope>NUCLEOTIDE SEQUENCE [LARGE SCALE GENOMIC DNA]</scope>
    <source>
        <strain evidence="2">cv. Valencia</strain>
    </source>
</reference>
<evidence type="ECO:0000313" key="1">
    <source>
        <dbReference type="EMBL" id="KAH9710979.1"/>
    </source>
</evidence>
<proteinExistence type="predicted"/>
<gene>
    <name evidence="1" type="ORF">KPL71_019602</name>
</gene>
<name>A0ACB8IZI7_CITSI</name>
<sequence length="443" mass="50384">MFGCDLDGMREIKLNCGRCRYGDCFRTNIFGTTNVFFSSTGAAKIILNNEGENFTKRYIKSVGEIVGDNSVLCASTQRHKLIRSRLANLFSLSSLSIFTKQFDQLVLENLSDWEHKAATVVLREALKVTFKAMCKILLSLESGKELEMLENDVTRVYDAMLAFPLKLPWTKFYRGVKARKRIMRTLEKMINIRRKGLETHEDFLQCLLAEDAVDKDRASLSSSSSETPKKLTDEEIQDNILTMIIAGQDTTASAITWMVKYLSENEEVLDKLKAEHFPLMERTKKSLLTLEDLNRMPYASKVVKESLRMASIVAWYPRLVIHDCEIEGYVIKAGWSVNIDAKSIHLDSTVHSNPYKFNPARFDGDESKPYGFIPFSMGGRACLGMHMAKAMMLVFLHRFITTYKWEMIDSDSSIDKWAMFARLKSGCPIHVKSTNMKDKAAAA</sequence>
<protein>
    <submittedName>
        <fullName evidence="1">Cytochrome P450 family 722 subfamily A polypeptide 1</fullName>
    </submittedName>
</protein>
<dbReference type="Proteomes" id="UP000829398">
    <property type="component" value="Chromosome 7"/>
</dbReference>
<evidence type="ECO:0000313" key="2">
    <source>
        <dbReference type="Proteomes" id="UP000829398"/>
    </source>
</evidence>